<proteinExistence type="inferred from homology"/>
<dbReference type="InterPro" id="IPR050360">
    <property type="entry name" value="MFS_Sugar_Transporters"/>
</dbReference>
<dbReference type="InterPro" id="IPR036259">
    <property type="entry name" value="MFS_trans_sf"/>
</dbReference>
<sequence>MNFSDPKNRSKRPFSPGHAEDIQIQDSLITMIFGVGAAVAAFPPVMDCCVSKLGRKGAVIFGGLVFCLGAALQALAPQPKDPKDPKAINMAMMLLGRIIAGFSVGLLSGNAPVYTSEIAPPALRGALVTGFQFAITVGIMIAFLLALVLEDVEKPYGGWRWVIAAQIVPGIMLVIGGIFMPGSPRYLVQQGTRTAWGGWCCFVDHQEMGLNHQEMRLEASKHVVFS</sequence>
<gene>
    <name evidence="8" type="ORF">C1SCF055_LOCUS20000</name>
</gene>
<comment type="similarity">
    <text evidence="2">Belongs to the major facilitator superfamily. Sugar transporter (TC 2.A.1.1) family.</text>
</comment>
<name>A0A9P1G0A6_9DINO</name>
<dbReference type="GO" id="GO:0005351">
    <property type="term" value="F:carbohydrate:proton symporter activity"/>
    <property type="evidence" value="ECO:0007669"/>
    <property type="project" value="TreeGrafter"/>
</dbReference>
<feature type="domain" description="Major facilitator superfamily (MFS) profile" evidence="7">
    <location>
        <begin position="1"/>
        <end position="226"/>
    </location>
</feature>
<dbReference type="InterPro" id="IPR020846">
    <property type="entry name" value="MFS_dom"/>
</dbReference>
<comment type="subcellular location">
    <subcellularLocation>
        <location evidence="1">Membrane</location>
        <topology evidence="1">Multi-pass membrane protein</topology>
    </subcellularLocation>
</comment>
<protein>
    <submittedName>
        <fullName evidence="10">Metabolite transport protein YwtG</fullName>
    </submittedName>
</protein>
<feature type="transmembrane region" description="Helical" evidence="6">
    <location>
        <begin position="127"/>
        <end position="149"/>
    </location>
</feature>
<evidence type="ECO:0000256" key="6">
    <source>
        <dbReference type="SAM" id="Phobius"/>
    </source>
</evidence>
<dbReference type="InterPro" id="IPR005829">
    <property type="entry name" value="Sugar_transporter_CS"/>
</dbReference>
<dbReference type="Pfam" id="PF00083">
    <property type="entry name" value="Sugar_tr"/>
    <property type="match status" value="1"/>
</dbReference>
<evidence type="ECO:0000313" key="11">
    <source>
        <dbReference type="Proteomes" id="UP001152797"/>
    </source>
</evidence>
<feature type="transmembrane region" description="Helical" evidence="6">
    <location>
        <begin position="161"/>
        <end position="180"/>
    </location>
</feature>
<dbReference type="EMBL" id="CAMXCT020001803">
    <property type="protein sequence ID" value="CAL1146605.1"/>
    <property type="molecule type" value="Genomic_DNA"/>
</dbReference>
<feature type="transmembrane region" description="Helical" evidence="6">
    <location>
        <begin position="28"/>
        <end position="46"/>
    </location>
</feature>
<dbReference type="EMBL" id="CAMXCT010001803">
    <property type="protein sequence ID" value="CAI3993230.1"/>
    <property type="molecule type" value="Genomic_DNA"/>
</dbReference>
<dbReference type="PANTHER" id="PTHR48022:SF2">
    <property type="entry name" value="PLASTIDIC GLUCOSE TRANSPORTER 4"/>
    <property type="match status" value="1"/>
</dbReference>
<reference evidence="8" key="1">
    <citation type="submission" date="2022-10" db="EMBL/GenBank/DDBJ databases">
        <authorList>
            <person name="Chen Y."/>
            <person name="Dougan E. K."/>
            <person name="Chan C."/>
            <person name="Rhodes N."/>
            <person name="Thang M."/>
        </authorList>
    </citation>
    <scope>NUCLEOTIDE SEQUENCE</scope>
</reference>
<feature type="transmembrane region" description="Helical" evidence="6">
    <location>
        <begin position="58"/>
        <end position="76"/>
    </location>
</feature>
<reference evidence="9" key="2">
    <citation type="submission" date="2024-04" db="EMBL/GenBank/DDBJ databases">
        <authorList>
            <person name="Chen Y."/>
            <person name="Shah S."/>
            <person name="Dougan E. K."/>
            <person name="Thang M."/>
            <person name="Chan C."/>
        </authorList>
    </citation>
    <scope>NUCLEOTIDE SEQUENCE [LARGE SCALE GENOMIC DNA]</scope>
</reference>
<evidence type="ECO:0000256" key="2">
    <source>
        <dbReference type="ARBA" id="ARBA00010992"/>
    </source>
</evidence>
<evidence type="ECO:0000256" key="1">
    <source>
        <dbReference type="ARBA" id="ARBA00004141"/>
    </source>
</evidence>
<comment type="caution">
    <text evidence="8">The sequence shown here is derived from an EMBL/GenBank/DDBJ whole genome shotgun (WGS) entry which is preliminary data.</text>
</comment>
<dbReference type="Proteomes" id="UP001152797">
    <property type="component" value="Unassembled WGS sequence"/>
</dbReference>
<evidence type="ECO:0000256" key="4">
    <source>
        <dbReference type="ARBA" id="ARBA00022989"/>
    </source>
</evidence>
<dbReference type="AlphaFoldDB" id="A0A9P1G0A6"/>
<organism evidence="8">
    <name type="scientific">Cladocopium goreaui</name>
    <dbReference type="NCBI Taxonomy" id="2562237"/>
    <lineage>
        <taxon>Eukaryota</taxon>
        <taxon>Sar</taxon>
        <taxon>Alveolata</taxon>
        <taxon>Dinophyceae</taxon>
        <taxon>Suessiales</taxon>
        <taxon>Symbiodiniaceae</taxon>
        <taxon>Cladocopium</taxon>
    </lineage>
</organism>
<feature type="transmembrane region" description="Helical" evidence="6">
    <location>
        <begin position="88"/>
        <end position="107"/>
    </location>
</feature>
<keyword evidence="11" id="KW-1185">Reference proteome</keyword>
<dbReference type="PROSITE" id="PS00217">
    <property type="entry name" value="SUGAR_TRANSPORT_2"/>
    <property type="match status" value="1"/>
</dbReference>
<dbReference type="Gene3D" id="1.20.1250.20">
    <property type="entry name" value="MFS general substrate transporter like domains"/>
    <property type="match status" value="1"/>
</dbReference>
<evidence type="ECO:0000256" key="3">
    <source>
        <dbReference type="ARBA" id="ARBA00022692"/>
    </source>
</evidence>
<dbReference type="GO" id="GO:0016020">
    <property type="term" value="C:membrane"/>
    <property type="evidence" value="ECO:0007669"/>
    <property type="project" value="UniProtKB-SubCell"/>
</dbReference>
<evidence type="ECO:0000256" key="5">
    <source>
        <dbReference type="ARBA" id="ARBA00023136"/>
    </source>
</evidence>
<dbReference type="InterPro" id="IPR005828">
    <property type="entry name" value="MFS_sugar_transport-like"/>
</dbReference>
<dbReference type="PROSITE" id="PS50850">
    <property type="entry name" value="MFS"/>
    <property type="match status" value="1"/>
</dbReference>
<keyword evidence="4 6" id="KW-1133">Transmembrane helix</keyword>
<evidence type="ECO:0000259" key="7">
    <source>
        <dbReference type="PROSITE" id="PS50850"/>
    </source>
</evidence>
<accession>A0A9P1G0A6</accession>
<evidence type="ECO:0000313" key="9">
    <source>
        <dbReference type="EMBL" id="CAL1146605.1"/>
    </source>
</evidence>
<dbReference type="EMBL" id="CAMXCT030001803">
    <property type="protein sequence ID" value="CAL4780542.1"/>
    <property type="molecule type" value="Genomic_DNA"/>
</dbReference>
<keyword evidence="3 6" id="KW-0812">Transmembrane</keyword>
<keyword evidence="5 6" id="KW-0472">Membrane</keyword>
<dbReference type="OrthoDB" id="6612291at2759"/>
<dbReference type="PANTHER" id="PTHR48022">
    <property type="entry name" value="PLASTIDIC GLUCOSE TRANSPORTER 4"/>
    <property type="match status" value="1"/>
</dbReference>
<evidence type="ECO:0000313" key="8">
    <source>
        <dbReference type="EMBL" id="CAI3993230.1"/>
    </source>
</evidence>
<dbReference type="SUPFAM" id="SSF103473">
    <property type="entry name" value="MFS general substrate transporter"/>
    <property type="match status" value="1"/>
</dbReference>
<evidence type="ECO:0000313" key="10">
    <source>
        <dbReference type="EMBL" id="CAL4780542.1"/>
    </source>
</evidence>